<keyword evidence="1" id="KW-0963">Cytoplasm</keyword>
<feature type="repeat" description="TPR" evidence="2">
    <location>
        <begin position="452"/>
        <end position="485"/>
    </location>
</feature>
<evidence type="ECO:0000256" key="1">
    <source>
        <dbReference type="PIRNR" id="PIRNR038922"/>
    </source>
</evidence>
<dbReference type="InterPro" id="IPR011990">
    <property type="entry name" value="TPR-like_helical_dom_sf"/>
</dbReference>
<dbReference type="PIRSF" id="PIRSF038922">
    <property type="entry name" value="SRP72"/>
    <property type="match status" value="1"/>
</dbReference>
<proteinExistence type="inferred from homology"/>
<feature type="region of interest" description="Disordered" evidence="3">
    <location>
        <begin position="541"/>
        <end position="600"/>
    </location>
</feature>
<sequence length="600" mass="66174">MASTTELYGHLGVAVEQGDFNAALKHCETILAADPTDADAYRVQVACLVRLDKYTKALVAITEAQRRACIDLTYEKAYCLYRTQELGEAQALTRQLLSQASSPTARMAPQTLYAQICYRQGQYAEAIASYDELLAVTNQDAPEYNDLLTNRMASQVAQAHQKGPVAAKAVTVNTTTYELAYNSACGRISQGRYDEAEELLNQALRLGHNALKAEQMSDHEQQAELAPIEIQLGYVYQRQNKLAAAEAIYLRYGISQKGIDTVSAALVAHNVAAATSTYRPVTDTALRIRAKNLGLQDTRLLKEQLRVLAFNSALLKFYQRKNSACRRDCRRLAGQFPDYPWFDVLHAATWYQQGRPRRCLDELVVVTHKYSQDLAVAAALVQAQANLGLNRQALSSLQATMALLPVDMQSSAGIVSLTLWLCGRTRQPEIANQLMAAVSTHWAGVSREATPANVLRQRAVYYLKLQQPARALDDFKALVQQDPQDTTSMAALVLALASVDVDAAANYDTMLPVLPSHLDESAVDALEQVVANSRRYAKRRQRVSTGAVLQMGARKRTKPKRKAAQTTTSTTNQLDPDRWLPQALRSSNNPPAGTKAGRRS</sequence>
<dbReference type="SUPFAM" id="SSF48452">
    <property type="entry name" value="TPR-like"/>
    <property type="match status" value="2"/>
</dbReference>
<dbReference type="Pfam" id="PF17004">
    <property type="entry name" value="SRP_TPR_like"/>
    <property type="match status" value="1"/>
</dbReference>
<dbReference type="OrthoDB" id="5421607at2759"/>
<name>A0A9W8EDF4_9FUNG</name>
<dbReference type="EMBL" id="JANBQB010000265">
    <property type="protein sequence ID" value="KAJ1978634.1"/>
    <property type="molecule type" value="Genomic_DNA"/>
</dbReference>
<dbReference type="Gene3D" id="1.25.40.10">
    <property type="entry name" value="Tetratricopeptide repeat domain"/>
    <property type="match status" value="3"/>
</dbReference>
<keyword evidence="5" id="KW-1185">Reference proteome</keyword>
<dbReference type="AlphaFoldDB" id="A0A9W8EDF4"/>
<dbReference type="GO" id="GO:0008312">
    <property type="term" value="F:7S RNA binding"/>
    <property type="evidence" value="ECO:0007669"/>
    <property type="project" value="TreeGrafter"/>
</dbReference>
<dbReference type="PROSITE" id="PS50005">
    <property type="entry name" value="TPR"/>
    <property type="match status" value="1"/>
</dbReference>
<keyword evidence="1" id="KW-0687">Ribonucleoprotein</keyword>
<dbReference type="GO" id="GO:0043022">
    <property type="term" value="F:ribosome binding"/>
    <property type="evidence" value="ECO:0007669"/>
    <property type="project" value="TreeGrafter"/>
</dbReference>
<evidence type="ECO:0000313" key="4">
    <source>
        <dbReference type="EMBL" id="KAJ1978634.1"/>
    </source>
</evidence>
<dbReference type="InterPro" id="IPR026270">
    <property type="entry name" value="SRP72"/>
</dbReference>
<accession>A0A9W8EDF4</accession>
<gene>
    <name evidence="4" type="primary">srp72</name>
    <name evidence="4" type="ORF">H4R34_003136</name>
</gene>
<comment type="similarity">
    <text evidence="1">Belongs to the SRP72 family.</text>
</comment>
<evidence type="ECO:0000313" key="5">
    <source>
        <dbReference type="Proteomes" id="UP001151582"/>
    </source>
</evidence>
<evidence type="ECO:0000256" key="3">
    <source>
        <dbReference type="SAM" id="MobiDB-lite"/>
    </source>
</evidence>
<keyword evidence="1" id="KW-0733">Signal recognition particle</keyword>
<keyword evidence="2" id="KW-0802">TPR repeat</keyword>
<evidence type="ECO:0000256" key="2">
    <source>
        <dbReference type="PROSITE-ProRule" id="PRU00339"/>
    </source>
</evidence>
<dbReference type="GO" id="GO:0005786">
    <property type="term" value="C:signal recognition particle, endoplasmic reticulum targeting"/>
    <property type="evidence" value="ECO:0007669"/>
    <property type="project" value="UniProtKB-UniRule"/>
</dbReference>
<feature type="compositionally biased region" description="Basic residues" evidence="3">
    <location>
        <begin position="553"/>
        <end position="563"/>
    </location>
</feature>
<dbReference type="PANTHER" id="PTHR14094">
    <property type="entry name" value="SIGNAL RECOGNITION PARTICLE 72"/>
    <property type="match status" value="1"/>
</dbReference>
<organism evidence="4 5">
    <name type="scientific">Dimargaris verticillata</name>
    <dbReference type="NCBI Taxonomy" id="2761393"/>
    <lineage>
        <taxon>Eukaryota</taxon>
        <taxon>Fungi</taxon>
        <taxon>Fungi incertae sedis</taxon>
        <taxon>Zoopagomycota</taxon>
        <taxon>Kickxellomycotina</taxon>
        <taxon>Dimargaritomycetes</taxon>
        <taxon>Dimargaritales</taxon>
        <taxon>Dimargaritaceae</taxon>
        <taxon>Dimargaris</taxon>
    </lineage>
</organism>
<dbReference type="SMART" id="SM00028">
    <property type="entry name" value="TPR"/>
    <property type="match status" value="5"/>
</dbReference>
<dbReference type="GO" id="GO:0006614">
    <property type="term" value="P:SRP-dependent cotranslational protein targeting to membrane"/>
    <property type="evidence" value="ECO:0007669"/>
    <property type="project" value="UniProtKB-UniRule"/>
</dbReference>
<dbReference type="InterPro" id="IPR019734">
    <property type="entry name" value="TPR_rpt"/>
</dbReference>
<comment type="function">
    <text evidence="1">Component of the signal recognition particle (SRP) complex, a ribonucleoprotein complex that mediates the cotranslational targeting of secretory and membrane proteins to the endoplasmic reticulum (ER).</text>
</comment>
<dbReference type="Proteomes" id="UP001151582">
    <property type="component" value="Unassembled WGS sequence"/>
</dbReference>
<dbReference type="InterPro" id="IPR031545">
    <property type="entry name" value="SRP72_TPR-like"/>
</dbReference>
<protein>
    <recommendedName>
        <fullName evidence="1">Signal recognition particle subunit SRP72</fullName>
    </recommendedName>
</protein>
<comment type="caution">
    <text evidence="4">The sequence shown here is derived from an EMBL/GenBank/DDBJ whole genome shotgun (WGS) entry which is preliminary data.</text>
</comment>
<reference evidence="4" key="1">
    <citation type="submission" date="2022-07" db="EMBL/GenBank/DDBJ databases">
        <title>Phylogenomic reconstructions and comparative analyses of Kickxellomycotina fungi.</title>
        <authorList>
            <person name="Reynolds N.K."/>
            <person name="Stajich J.E."/>
            <person name="Barry K."/>
            <person name="Grigoriev I.V."/>
            <person name="Crous P."/>
            <person name="Smith M.E."/>
        </authorList>
    </citation>
    <scope>NUCLEOTIDE SEQUENCE</scope>
    <source>
        <strain evidence="4">RSA 567</strain>
    </source>
</reference>
<comment type="subcellular location">
    <subcellularLocation>
        <location evidence="1">Cytoplasm</location>
    </subcellularLocation>
</comment>
<dbReference type="PANTHER" id="PTHR14094:SF9">
    <property type="entry name" value="SIGNAL RECOGNITION PARTICLE SUBUNIT SRP72"/>
    <property type="match status" value="1"/>
</dbReference>